<dbReference type="CDD" id="cd03785">
    <property type="entry name" value="GT28_MurG"/>
    <property type="match status" value="1"/>
</dbReference>
<comment type="similarity">
    <text evidence="10">Belongs to the glycosyltransferase 28 family. MurG subfamily.</text>
</comment>
<dbReference type="InterPro" id="IPR004276">
    <property type="entry name" value="GlycoTrans_28_N"/>
</dbReference>
<evidence type="ECO:0000256" key="10">
    <source>
        <dbReference type="HAMAP-Rule" id="MF_00033"/>
    </source>
</evidence>
<dbReference type="AlphaFoldDB" id="A0A5B9Q964"/>
<comment type="catalytic activity">
    <reaction evidence="10">
        <text>di-trans,octa-cis-undecaprenyl diphospho-N-acetyl-alpha-D-muramoyl-L-alanyl-D-glutamyl-meso-2,6-diaminopimeloyl-D-alanyl-D-alanine + UDP-N-acetyl-alpha-D-glucosamine = di-trans,octa-cis-undecaprenyl diphospho-[N-acetyl-alpha-D-glucosaminyl-(1-&gt;4)]-N-acetyl-alpha-D-muramoyl-L-alanyl-D-glutamyl-meso-2,6-diaminopimeloyl-D-alanyl-D-alanine + UDP + H(+)</text>
        <dbReference type="Rhea" id="RHEA:31227"/>
        <dbReference type="ChEBI" id="CHEBI:15378"/>
        <dbReference type="ChEBI" id="CHEBI:57705"/>
        <dbReference type="ChEBI" id="CHEBI:58223"/>
        <dbReference type="ChEBI" id="CHEBI:61387"/>
        <dbReference type="ChEBI" id="CHEBI:61388"/>
        <dbReference type="EC" id="2.4.1.227"/>
    </reaction>
</comment>
<evidence type="ECO:0000256" key="7">
    <source>
        <dbReference type="ARBA" id="ARBA00023136"/>
    </source>
</evidence>
<keyword evidence="8 10" id="KW-0131">Cell cycle</keyword>
<dbReference type="InterPro" id="IPR007235">
    <property type="entry name" value="Glyco_trans_28_C"/>
</dbReference>
<comment type="function">
    <text evidence="10">Cell wall formation. Catalyzes the transfer of a GlcNAc subunit on undecaprenyl-pyrophosphoryl-MurNAc-pentapeptide (lipid intermediate I) to form undecaprenyl-pyrophosphoryl-MurNAc-(pentapeptide)GlcNAc (lipid intermediate II).</text>
</comment>
<dbReference type="GO" id="GO:0005886">
    <property type="term" value="C:plasma membrane"/>
    <property type="evidence" value="ECO:0007669"/>
    <property type="project" value="UniProtKB-SubCell"/>
</dbReference>
<dbReference type="EC" id="2.4.1.227" evidence="10"/>
<gene>
    <name evidence="10 13" type="primary">murG</name>
    <name evidence="13" type="ORF">Pr1d_13870</name>
</gene>
<reference evidence="13 14" key="1">
    <citation type="submission" date="2019-08" db="EMBL/GenBank/DDBJ databases">
        <title>Deep-cultivation of Planctomycetes and their phenomic and genomic characterization uncovers novel biology.</title>
        <authorList>
            <person name="Wiegand S."/>
            <person name="Jogler M."/>
            <person name="Boedeker C."/>
            <person name="Pinto D."/>
            <person name="Vollmers J."/>
            <person name="Rivas-Marin E."/>
            <person name="Kohn T."/>
            <person name="Peeters S.H."/>
            <person name="Heuer A."/>
            <person name="Rast P."/>
            <person name="Oberbeckmann S."/>
            <person name="Bunk B."/>
            <person name="Jeske O."/>
            <person name="Meyerdierks A."/>
            <person name="Storesund J.E."/>
            <person name="Kallscheuer N."/>
            <person name="Luecker S."/>
            <person name="Lage O.M."/>
            <person name="Pohl T."/>
            <person name="Merkel B.J."/>
            <person name="Hornburger P."/>
            <person name="Mueller R.-W."/>
            <person name="Bruemmer F."/>
            <person name="Labrenz M."/>
            <person name="Spormann A.M."/>
            <person name="Op den Camp H."/>
            <person name="Overmann J."/>
            <person name="Amann R."/>
            <person name="Jetten M.S.M."/>
            <person name="Mascher T."/>
            <person name="Medema M.H."/>
            <person name="Devos D.P."/>
            <person name="Kaster A.-K."/>
            <person name="Ovreas L."/>
            <person name="Rohde M."/>
            <person name="Galperin M.Y."/>
            <person name="Jogler C."/>
        </authorList>
    </citation>
    <scope>NUCLEOTIDE SEQUENCE [LARGE SCALE GENOMIC DNA]</scope>
    <source>
        <strain evidence="13 14">Pr1d</strain>
    </source>
</reference>
<dbReference type="EMBL" id="CP042913">
    <property type="protein sequence ID" value="QEG34115.1"/>
    <property type="molecule type" value="Genomic_DNA"/>
</dbReference>
<comment type="subcellular location">
    <subcellularLocation>
        <location evidence="10">Cell membrane</location>
        <topology evidence="10">Peripheral membrane protein</topology>
        <orientation evidence="10">Cytoplasmic side</orientation>
    </subcellularLocation>
</comment>
<keyword evidence="2 10" id="KW-0132">Cell division</keyword>
<proteinExistence type="inferred from homology"/>
<dbReference type="GO" id="GO:0051991">
    <property type="term" value="F:UDP-N-acetyl-D-glucosamine:N-acetylmuramoyl-L-alanyl-D-glutamyl-meso-2,6-diaminopimelyl-D-alanyl-D-alanine-diphosphoundecaprenol 4-beta-N-acetylglucosaminlytransferase activity"/>
    <property type="evidence" value="ECO:0007669"/>
    <property type="project" value="RHEA"/>
</dbReference>
<evidence type="ECO:0000259" key="11">
    <source>
        <dbReference type="Pfam" id="PF03033"/>
    </source>
</evidence>
<dbReference type="Pfam" id="PF03033">
    <property type="entry name" value="Glyco_transf_28"/>
    <property type="match status" value="1"/>
</dbReference>
<dbReference type="GO" id="GO:0005975">
    <property type="term" value="P:carbohydrate metabolic process"/>
    <property type="evidence" value="ECO:0007669"/>
    <property type="project" value="InterPro"/>
</dbReference>
<sequence length="391" mass="41728">MPITPHVMFAGGGAPGQLFPGIAVAAQVAQLLPQAKITFAGPGKSRERHAVRSAGHQYLTIPSKPLPQNPLQALRFVTDNFAGYCTAKWTLREQRVSLVVGLGGHTSTSVVRAAAEKGIPFILLEQNAVPSRTTRWLSHAASMVCAAFEEVRPHLHFQAPVKVTGNPARPAFDQLFQQLAALRSQNVDSPTVPFARLGQDGQKRMVILGGAGGARSLNESMPFALAQLKECLGGWQIVHQTGEGQLQETESRYRKVGIDALAVTYIDEIASVLFASDLAVCRSGGTTLAELALAGVPAVLVPYAHARDDQQLANAKVYVAAKTCRLVDEKSQAGSLDKAIARELTPLMTDETLRKTMAANMRTMARPHASAEIASAINDALFGTRGDLLAA</sequence>
<dbReference type="RefSeq" id="WP_148072804.1">
    <property type="nucleotide sequence ID" value="NZ_CP042913.1"/>
</dbReference>
<organism evidence="13 14">
    <name type="scientific">Bythopirellula goksoeyrii</name>
    <dbReference type="NCBI Taxonomy" id="1400387"/>
    <lineage>
        <taxon>Bacteria</taxon>
        <taxon>Pseudomonadati</taxon>
        <taxon>Planctomycetota</taxon>
        <taxon>Planctomycetia</taxon>
        <taxon>Pirellulales</taxon>
        <taxon>Lacipirellulaceae</taxon>
        <taxon>Bythopirellula</taxon>
    </lineage>
</organism>
<evidence type="ECO:0000256" key="8">
    <source>
        <dbReference type="ARBA" id="ARBA00023306"/>
    </source>
</evidence>
<dbReference type="GO" id="GO:0009252">
    <property type="term" value="P:peptidoglycan biosynthetic process"/>
    <property type="evidence" value="ECO:0007669"/>
    <property type="project" value="UniProtKB-UniRule"/>
</dbReference>
<evidence type="ECO:0000259" key="12">
    <source>
        <dbReference type="Pfam" id="PF04101"/>
    </source>
</evidence>
<dbReference type="GO" id="GO:0008360">
    <property type="term" value="P:regulation of cell shape"/>
    <property type="evidence" value="ECO:0007669"/>
    <property type="project" value="UniProtKB-KW"/>
</dbReference>
<keyword evidence="6 10" id="KW-0573">Peptidoglycan synthesis</keyword>
<evidence type="ECO:0000313" key="14">
    <source>
        <dbReference type="Proteomes" id="UP000323917"/>
    </source>
</evidence>
<dbReference type="Pfam" id="PF04101">
    <property type="entry name" value="Glyco_tran_28_C"/>
    <property type="match status" value="1"/>
</dbReference>
<dbReference type="KEGG" id="bgok:Pr1d_13870"/>
<dbReference type="GO" id="GO:0050511">
    <property type="term" value="F:undecaprenyldiphospho-muramoylpentapeptide beta-N-acetylglucosaminyltransferase activity"/>
    <property type="evidence" value="ECO:0007669"/>
    <property type="project" value="UniProtKB-UniRule"/>
</dbReference>
<keyword evidence="4 10" id="KW-0808">Transferase</keyword>
<keyword evidence="1 10" id="KW-1003">Cell membrane</keyword>
<comment type="caution">
    <text evidence="10">Lacks conserved residue(s) required for the propagation of feature annotation.</text>
</comment>
<protein>
    <recommendedName>
        <fullName evidence="10">UDP-N-acetylglucosamine--N-acetylmuramyl-(pentapeptide) pyrophosphoryl-undecaprenol N-acetylglucosamine transferase</fullName>
        <ecNumber evidence="10">2.4.1.227</ecNumber>
    </recommendedName>
    <alternativeName>
        <fullName evidence="10">Undecaprenyl-PP-MurNAc-pentapeptide-UDPGlcNAc GlcNAc transferase</fullName>
    </alternativeName>
</protein>
<evidence type="ECO:0000256" key="9">
    <source>
        <dbReference type="ARBA" id="ARBA00023316"/>
    </source>
</evidence>
<dbReference type="OrthoDB" id="9808936at2"/>
<accession>A0A5B9Q964</accession>
<evidence type="ECO:0000256" key="4">
    <source>
        <dbReference type="ARBA" id="ARBA00022679"/>
    </source>
</evidence>
<dbReference type="HAMAP" id="MF_00033">
    <property type="entry name" value="MurG"/>
    <property type="match status" value="1"/>
</dbReference>
<feature type="binding site" evidence="10">
    <location>
        <position position="127"/>
    </location>
    <ligand>
        <name>UDP-N-acetyl-alpha-D-glucosamine</name>
        <dbReference type="ChEBI" id="CHEBI:57705"/>
    </ligand>
</feature>
<dbReference type="GO" id="GO:0071555">
    <property type="term" value="P:cell wall organization"/>
    <property type="evidence" value="ECO:0007669"/>
    <property type="project" value="UniProtKB-KW"/>
</dbReference>
<dbReference type="UniPathway" id="UPA00219"/>
<dbReference type="GO" id="GO:0051301">
    <property type="term" value="P:cell division"/>
    <property type="evidence" value="ECO:0007669"/>
    <property type="project" value="UniProtKB-KW"/>
</dbReference>
<dbReference type="PANTHER" id="PTHR21015">
    <property type="entry name" value="UDP-N-ACETYLGLUCOSAMINE--N-ACETYLMURAMYL-(PENTAPEPTIDE) PYROPHOSPHORYL-UNDECAPRENOL N-ACETYLGLUCOSAMINE TRANSFERASE 1"/>
    <property type="match status" value="1"/>
</dbReference>
<evidence type="ECO:0000256" key="2">
    <source>
        <dbReference type="ARBA" id="ARBA00022618"/>
    </source>
</evidence>
<evidence type="ECO:0000256" key="6">
    <source>
        <dbReference type="ARBA" id="ARBA00022984"/>
    </source>
</evidence>
<keyword evidence="5 10" id="KW-0133">Cell shape</keyword>
<evidence type="ECO:0000256" key="5">
    <source>
        <dbReference type="ARBA" id="ARBA00022960"/>
    </source>
</evidence>
<dbReference type="PANTHER" id="PTHR21015:SF22">
    <property type="entry name" value="GLYCOSYLTRANSFERASE"/>
    <property type="match status" value="1"/>
</dbReference>
<dbReference type="Gene3D" id="3.40.50.2000">
    <property type="entry name" value="Glycogen Phosphorylase B"/>
    <property type="match status" value="2"/>
</dbReference>
<keyword evidence="14" id="KW-1185">Reference proteome</keyword>
<feature type="binding site" evidence="10">
    <location>
        <position position="266"/>
    </location>
    <ligand>
        <name>UDP-N-acetyl-alpha-D-glucosamine</name>
        <dbReference type="ChEBI" id="CHEBI:57705"/>
    </ligand>
</feature>
<keyword evidence="3 10" id="KW-0328">Glycosyltransferase</keyword>
<name>A0A5B9Q964_9BACT</name>
<feature type="binding site" evidence="10">
    <location>
        <position position="169"/>
    </location>
    <ligand>
        <name>UDP-N-acetyl-alpha-D-glucosamine</name>
        <dbReference type="ChEBI" id="CHEBI:57705"/>
    </ligand>
</feature>
<keyword evidence="7 10" id="KW-0472">Membrane</keyword>
<feature type="domain" description="Glycosyl transferase family 28 C-terminal" evidence="12">
    <location>
        <begin position="206"/>
        <end position="360"/>
    </location>
</feature>
<evidence type="ECO:0000256" key="1">
    <source>
        <dbReference type="ARBA" id="ARBA00022475"/>
    </source>
</evidence>
<evidence type="ECO:0000256" key="3">
    <source>
        <dbReference type="ARBA" id="ARBA00022676"/>
    </source>
</evidence>
<dbReference type="SUPFAM" id="SSF53756">
    <property type="entry name" value="UDP-Glycosyltransferase/glycogen phosphorylase"/>
    <property type="match status" value="1"/>
</dbReference>
<keyword evidence="9 10" id="KW-0961">Cell wall biogenesis/degradation</keyword>
<feature type="domain" description="Glycosyltransferase family 28 N-terminal" evidence="11">
    <location>
        <begin position="7"/>
        <end position="143"/>
    </location>
</feature>
<feature type="binding site" evidence="10">
    <location>
        <position position="311"/>
    </location>
    <ligand>
        <name>UDP-N-acetyl-alpha-D-glucosamine</name>
        <dbReference type="ChEBI" id="CHEBI:57705"/>
    </ligand>
</feature>
<dbReference type="Proteomes" id="UP000323917">
    <property type="component" value="Chromosome"/>
</dbReference>
<evidence type="ECO:0000313" key="13">
    <source>
        <dbReference type="EMBL" id="QEG34115.1"/>
    </source>
</evidence>
<dbReference type="InterPro" id="IPR006009">
    <property type="entry name" value="GlcNAc_MurG"/>
</dbReference>
<comment type="pathway">
    <text evidence="10">Cell wall biogenesis; peptidoglycan biosynthesis.</text>
</comment>